<keyword evidence="4" id="KW-1185">Reference proteome</keyword>
<feature type="domain" description="Peptidase C14 caspase" evidence="2">
    <location>
        <begin position="2"/>
        <end position="207"/>
    </location>
</feature>
<gene>
    <name evidence="3" type="ORF">ACFFH7_34595</name>
</gene>
<name>A0ABV6N294_9PSEU</name>
<keyword evidence="1" id="KW-1133">Transmembrane helix</keyword>
<protein>
    <submittedName>
        <fullName evidence="3">Caspase domain-containing protein</fullName>
    </submittedName>
</protein>
<dbReference type="SUPFAM" id="SSF52129">
    <property type="entry name" value="Caspase-like"/>
    <property type="match status" value="1"/>
</dbReference>
<proteinExistence type="predicted"/>
<sequence length="463" mass="49537">MLIGTSDFQQLPLLPAVGNNLVDLRSALTDDEVGILGWGQCVMVDSPDSPSSLISRLRTAAAQAQDLLLVYYAGHGIRVGDEEELYLTVRQSNNDSPLDTCVPFEWVRRAVVDSPARTKLLILDCCFSGMALGTMSAPVVDTRQIEVTGTTVITSSPRNSVSHSLPGERHTAFTGELITLLRTGSPLPEEPLTVAELFRSLLAAMARRKLPHPKMRSGDTSGSLQLRRFLPPPPPPEPEPEAVVSEPVVPVAQPGPEPVVVWPQPEPVRRFEDPDTIRFAPVKPPLNLAPIGAVAQVYLPLAAAIVLVFCFDTAVGCFVGYAWGVPRPGATGATDLGMAIGATVMFLLIGGFGVLWRVKGGRWVVLEDVLPRPAKWTAPLRIAVIVVLLLVFAITSCVGLFQGASPSSQPSSFSDLSLSVMTPLCMITAAVACAYSLARRIRRASRTAPVISSPQLPMPPAHS</sequence>
<evidence type="ECO:0000259" key="2">
    <source>
        <dbReference type="Pfam" id="PF00656"/>
    </source>
</evidence>
<feature type="transmembrane region" description="Helical" evidence="1">
    <location>
        <begin position="336"/>
        <end position="358"/>
    </location>
</feature>
<dbReference type="Proteomes" id="UP001589810">
    <property type="component" value="Unassembled WGS sequence"/>
</dbReference>
<dbReference type="Pfam" id="PF00656">
    <property type="entry name" value="Peptidase_C14"/>
    <property type="match status" value="1"/>
</dbReference>
<reference evidence="3 4" key="1">
    <citation type="submission" date="2024-09" db="EMBL/GenBank/DDBJ databases">
        <authorList>
            <person name="Sun Q."/>
            <person name="Mori K."/>
        </authorList>
    </citation>
    <scope>NUCLEOTIDE SEQUENCE [LARGE SCALE GENOMIC DNA]</scope>
    <source>
        <strain evidence="3 4">TBRC 1432</strain>
    </source>
</reference>
<organism evidence="3 4">
    <name type="scientific">Kutzneria chonburiensis</name>
    <dbReference type="NCBI Taxonomy" id="1483604"/>
    <lineage>
        <taxon>Bacteria</taxon>
        <taxon>Bacillati</taxon>
        <taxon>Actinomycetota</taxon>
        <taxon>Actinomycetes</taxon>
        <taxon>Pseudonocardiales</taxon>
        <taxon>Pseudonocardiaceae</taxon>
        <taxon>Kutzneria</taxon>
    </lineage>
</organism>
<feature type="transmembrane region" description="Helical" evidence="1">
    <location>
        <begin position="379"/>
        <end position="404"/>
    </location>
</feature>
<dbReference type="EMBL" id="JBHLUD010000013">
    <property type="protein sequence ID" value="MFC0546682.1"/>
    <property type="molecule type" value="Genomic_DNA"/>
</dbReference>
<comment type="caution">
    <text evidence="3">The sequence shown here is derived from an EMBL/GenBank/DDBJ whole genome shotgun (WGS) entry which is preliminary data.</text>
</comment>
<accession>A0ABV6N294</accession>
<dbReference type="NCBIfam" id="NF047832">
    <property type="entry name" value="caspase_w_EACC1"/>
    <property type="match status" value="1"/>
</dbReference>
<evidence type="ECO:0000313" key="4">
    <source>
        <dbReference type="Proteomes" id="UP001589810"/>
    </source>
</evidence>
<evidence type="ECO:0000313" key="3">
    <source>
        <dbReference type="EMBL" id="MFC0546682.1"/>
    </source>
</evidence>
<dbReference type="InterPro" id="IPR029030">
    <property type="entry name" value="Caspase-like_dom_sf"/>
</dbReference>
<evidence type="ECO:0000256" key="1">
    <source>
        <dbReference type="SAM" id="Phobius"/>
    </source>
</evidence>
<feature type="transmembrane region" description="Helical" evidence="1">
    <location>
        <begin position="416"/>
        <end position="438"/>
    </location>
</feature>
<dbReference type="Gene3D" id="3.40.50.1460">
    <property type="match status" value="1"/>
</dbReference>
<keyword evidence="1" id="KW-0472">Membrane</keyword>
<dbReference type="RefSeq" id="WP_273936924.1">
    <property type="nucleotide sequence ID" value="NZ_CP097263.1"/>
</dbReference>
<feature type="transmembrane region" description="Helical" evidence="1">
    <location>
        <begin position="297"/>
        <end position="324"/>
    </location>
</feature>
<dbReference type="InterPro" id="IPR011600">
    <property type="entry name" value="Pept_C14_caspase"/>
</dbReference>
<keyword evidence="1" id="KW-0812">Transmembrane</keyword>